<dbReference type="Gene3D" id="3.20.20.150">
    <property type="entry name" value="Divalent-metal-dependent TIM barrel enzymes"/>
    <property type="match status" value="1"/>
</dbReference>
<dbReference type="AlphaFoldDB" id="A0A1K1LH71"/>
<name>A0A1K1LH71_9BACT</name>
<protein>
    <recommendedName>
        <fullName evidence="3">Xylose isomerase-like TIM barrel domain-containing protein</fullName>
    </recommendedName>
</protein>
<reference evidence="2" key="1">
    <citation type="submission" date="2016-10" db="EMBL/GenBank/DDBJ databases">
        <authorList>
            <person name="Wegmann U."/>
        </authorList>
    </citation>
    <scope>NUCLEOTIDE SEQUENCE [LARGE SCALE GENOMIC DNA]</scope>
</reference>
<dbReference type="KEGG" id="dpg:DESPIGER_2220"/>
<dbReference type="NCBIfam" id="NF041277">
    <property type="entry name" value="coba_remo_CbiR"/>
    <property type="match status" value="1"/>
</dbReference>
<dbReference type="SUPFAM" id="SSF51658">
    <property type="entry name" value="Xylose isomerase-like"/>
    <property type="match status" value="1"/>
</dbReference>
<accession>A0A1K1LH71</accession>
<evidence type="ECO:0008006" key="3">
    <source>
        <dbReference type="Google" id="ProtNLM"/>
    </source>
</evidence>
<dbReference type="EMBL" id="LT630450">
    <property type="protein sequence ID" value="SFV74042.1"/>
    <property type="molecule type" value="Genomic_DNA"/>
</dbReference>
<dbReference type="OrthoDB" id="9792261at2"/>
<gene>
    <name evidence="1" type="ORF">DESPIGER_2220</name>
</gene>
<evidence type="ECO:0000313" key="1">
    <source>
        <dbReference type="EMBL" id="SFV74042.1"/>
    </source>
</evidence>
<keyword evidence="2" id="KW-1185">Reference proteome</keyword>
<dbReference type="InterPro" id="IPR036237">
    <property type="entry name" value="Xyl_isomerase-like_sf"/>
</dbReference>
<dbReference type="RefSeq" id="WP_072336585.1">
    <property type="nucleotide sequence ID" value="NZ_CALUWT010000001.1"/>
</dbReference>
<organism evidence="1 2">
    <name type="scientific">Desulfovibrio piger</name>
    <dbReference type="NCBI Taxonomy" id="901"/>
    <lineage>
        <taxon>Bacteria</taxon>
        <taxon>Pseudomonadati</taxon>
        <taxon>Thermodesulfobacteriota</taxon>
        <taxon>Desulfovibrionia</taxon>
        <taxon>Desulfovibrionales</taxon>
        <taxon>Desulfovibrionaceae</taxon>
        <taxon>Desulfovibrio</taxon>
    </lineage>
</organism>
<evidence type="ECO:0000313" key="2">
    <source>
        <dbReference type="Proteomes" id="UP000186323"/>
    </source>
</evidence>
<proteinExistence type="predicted"/>
<sequence length="268" mass="29405">MKQTPGPVIGAPSFVLPANVADNARFLAGRVDEVALCLFEARSCLDYGEDDLPPALADLPLSWHVHLPVDLPWPRKKDADAVRVAVELALRVFDRVARLRPWAAVLHAPKGSPVLQRFILRQAAACWQRRSSIPLLLENTDICDIAGLGRGFPAEHGLGFCLDVGHLMGYAQNALWASPLPETAALVHWSAPGTRDQHLALHRFTPSQRHLARQLAGRLPPACRHLLEIFRWQGVEESLPLLRDLLASQPDTVSPGCPHGPHNAKTAE</sequence>
<dbReference type="Proteomes" id="UP000186323">
    <property type="component" value="Chromosome I"/>
</dbReference>